<gene>
    <name evidence="1" type="ORF">FZEAL_539</name>
</gene>
<proteinExistence type="predicted"/>
<dbReference type="EMBL" id="JABEYC010000027">
    <property type="protein sequence ID" value="KAF4984251.1"/>
    <property type="molecule type" value="Genomic_DNA"/>
</dbReference>
<keyword evidence="2" id="KW-1185">Reference proteome</keyword>
<accession>A0A8H4UV01</accession>
<sequence length="214" mass="23947">MSAAPHQTTESLRQSRLATRSAHRRALAAFYDINSGFQTVCGFSDRSHANEALPIPVWDGRQLRGLMNDPFELGPLSTAQWAGSVHQEIIFDCEDSLDLAGHDIRLAYMTVNAVFDLSPFAARVQKAIRIEVRGHILTRFRVYSLAVYRFLVCCVDSIASGARSTRDAAALDRFVKLICQHLDAGQCFTGNQGRLDIEDQVELEQWFADLDLNM</sequence>
<organism evidence="1 2">
    <name type="scientific">Fusarium zealandicum</name>
    <dbReference type="NCBI Taxonomy" id="1053134"/>
    <lineage>
        <taxon>Eukaryota</taxon>
        <taxon>Fungi</taxon>
        <taxon>Dikarya</taxon>
        <taxon>Ascomycota</taxon>
        <taxon>Pezizomycotina</taxon>
        <taxon>Sordariomycetes</taxon>
        <taxon>Hypocreomycetidae</taxon>
        <taxon>Hypocreales</taxon>
        <taxon>Nectriaceae</taxon>
        <taxon>Fusarium</taxon>
        <taxon>Fusarium staphyleae species complex</taxon>
    </lineage>
</organism>
<reference evidence="1" key="2">
    <citation type="submission" date="2020-05" db="EMBL/GenBank/DDBJ databases">
        <authorList>
            <person name="Kim H.-S."/>
            <person name="Proctor R.H."/>
            <person name="Brown D.W."/>
        </authorList>
    </citation>
    <scope>NUCLEOTIDE SEQUENCE</scope>
    <source>
        <strain evidence="1">NRRL 22465</strain>
    </source>
</reference>
<dbReference type="AlphaFoldDB" id="A0A8H4UV01"/>
<name>A0A8H4UV01_9HYPO</name>
<dbReference type="Proteomes" id="UP000635477">
    <property type="component" value="Unassembled WGS sequence"/>
</dbReference>
<evidence type="ECO:0000313" key="1">
    <source>
        <dbReference type="EMBL" id="KAF4984251.1"/>
    </source>
</evidence>
<reference evidence="1" key="1">
    <citation type="journal article" date="2020" name="BMC Genomics">
        <title>Correction to: Identification and distribution of gene clusters required for synthesis of sphingolipid metabolism inhibitors in diverse species of the filamentous fungus Fusarium.</title>
        <authorList>
            <person name="Kim H.S."/>
            <person name="Lohmar J.M."/>
            <person name="Busman M."/>
            <person name="Brown D.W."/>
            <person name="Naumann T.A."/>
            <person name="Divon H.H."/>
            <person name="Lysoe E."/>
            <person name="Uhlig S."/>
            <person name="Proctor R.H."/>
        </authorList>
    </citation>
    <scope>NUCLEOTIDE SEQUENCE</scope>
    <source>
        <strain evidence="1">NRRL 22465</strain>
    </source>
</reference>
<evidence type="ECO:0000313" key="2">
    <source>
        <dbReference type="Proteomes" id="UP000635477"/>
    </source>
</evidence>
<comment type="caution">
    <text evidence="1">The sequence shown here is derived from an EMBL/GenBank/DDBJ whole genome shotgun (WGS) entry which is preliminary data.</text>
</comment>
<protein>
    <submittedName>
        <fullName evidence="1">Uncharacterized protein</fullName>
    </submittedName>
</protein>